<evidence type="ECO:0000313" key="1">
    <source>
        <dbReference type="EMBL" id="EER40411.1"/>
    </source>
</evidence>
<dbReference type="VEuPathDB" id="FungiDB:HCDG_05808"/>
<dbReference type="OrthoDB" id="10611234at2759"/>
<organism evidence="1 2">
    <name type="scientific">Ajellomyces capsulatus (strain H143)</name>
    <name type="common">Darling's disease fungus</name>
    <name type="synonym">Histoplasma capsulatum</name>
    <dbReference type="NCBI Taxonomy" id="544712"/>
    <lineage>
        <taxon>Eukaryota</taxon>
        <taxon>Fungi</taxon>
        <taxon>Dikarya</taxon>
        <taxon>Ascomycota</taxon>
        <taxon>Pezizomycotina</taxon>
        <taxon>Eurotiomycetes</taxon>
        <taxon>Eurotiomycetidae</taxon>
        <taxon>Onygenales</taxon>
        <taxon>Ajellomycetaceae</taxon>
        <taxon>Histoplasma</taxon>
    </lineage>
</organism>
<dbReference type="OMA" id="PRVANTY"/>
<dbReference type="EMBL" id="GG692427">
    <property type="protein sequence ID" value="EER40411.1"/>
    <property type="molecule type" value="Genomic_DNA"/>
</dbReference>
<proteinExistence type="predicted"/>
<accession>C6HHX7</accession>
<gene>
    <name evidence="1" type="ORF">HCDG_05808</name>
</gene>
<dbReference type="AlphaFoldDB" id="C6HHX7"/>
<evidence type="ECO:0000313" key="2">
    <source>
        <dbReference type="Proteomes" id="UP000002624"/>
    </source>
</evidence>
<reference evidence="2" key="1">
    <citation type="submission" date="2009-05" db="EMBL/GenBank/DDBJ databases">
        <title>The genome sequence of Ajellomyces capsulatus strain H143.</title>
        <authorList>
            <person name="Champion M."/>
            <person name="Cuomo C.A."/>
            <person name="Ma L.-J."/>
            <person name="Henn M.R."/>
            <person name="Sil A."/>
            <person name="Goldman B."/>
            <person name="Young S.K."/>
            <person name="Kodira C.D."/>
            <person name="Zeng Q."/>
            <person name="Koehrsen M."/>
            <person name="Alvarado L."/>
            <person name="Berlin A.M."/>
            <person name="Borenstein D."/>
            <person name="Chen Z."/>
            <person name="Engels R."/>
            <person name="Freedman E."/>
            <person name="Gellesch M."/>
            <person name="Goldberg J."/>
            <person name="Griggs A."/>
            <person name="Gujja S."/>
            <person name="Heiman D.I."/>
            <person name="Hepburn T.A."/>
            <person name="Howarth C."/>
            <person name="Jen D."/>
            <person name="Larson L."/>
            <person name="Lewis B."/>
            <person name="Mehta T."/>
            <person name="Park D."/>
            <person name="Pearson M."/>
            <person name="Roberts A."/>
            <person name="Saif S."/>
            <person name="Shea T.D."/>
            <person name="Shenoy N."/>
            <person name="Sisk P."/>
            <person name="Stolte C."/>
            <person name="Sykes S."/>
            <person name="Walk T."/>
            <person name="White J."/>
            <person name="Yandava C."/>
            <person name="Klein B."/>
            <person name="McEwen J.G."/>
            <person name="Puccia R."/>
            <person name="Goldman G.H."/>
            <person name="Felipe M.S."/>
            <person name="Nino-Vega G."/>
            <person name="San-Blas G."/>
            <person name="Taylor J.W."/>
            <person name="Mendoza L."/>
            <person name="Galagan J.E."/>
            <person name="Nusbaum C."/>
            <person name="Birren B.W."/>
        </authorList>
    </citation>
    <scope>NUCLEOTIDE SEQUENCE [LARGE SCALE GENOMIC DNA]</scope>
    <source>
        <strain evidence="2">H143</strain>
    </source>
</reference>
<dbReference type="Proteomes" id="UP000002624">
    <property type="component" value="Unassembled WGS sequence"/>
</dbReference>
<name>C6HHX7_AJECH</name>
<protein>
    <submittedName>
        <fullName evidence="1">Uncharacterized protein</fullName>
    </submittedName>
</protein>
<sequence length="160" mass="16833">MPGLYLGIESVSCCPRLGGSGDLSALTSGINVTNMKFSVTVDTFNCLLRIHSTVPRVANTYKGYKGEVRGFYGLRGSELCEAILSRLTNCAAIISTLAPTNLRHARVPAWAAPGASTNVRGHDCGAVLTELAFRDATGDGSPTDSPRAHGLLDGMHILLS</sequence>
<dbReference type="HOGENOM" id="CLU_1651654_0_0_1"/>